<dbReference type="STRING" id="121845.A0A1S3D426"/>
<dbReference type="GO" id="GO:0005509">
    <property type="term" value="F:calcium ion binding"/>
    <property type="evidence" value="ECO:0007669"/>
    <property type="project" value="InterPro"/>
</dbReference>
<dbReference type="GO" id="GO:0072686">
    <property type="term" value="C:mitotic spindle"/>
    <property type="evidence" value="ECO:0007669"/>
    <property type="project" value="UniProtKB-ARBA"/>
</dbReference>
<feature type="domain" description="EF-hand" evidence="2">
    <location>
        <begin position="122"/>
        <end position="154"/>
    </location>
</feature>
<organism evidence="3 4">
    <name type="scientific">Diaphorina citri</name>
    <name type="common">Asian citrus psyllid</name>
    <dbReference type="NCBI Taxonomy" id="121845"/>
    <lineage>
        <taxon>Eukaryota</taxon>
        <taxon>Metazoa</taxon>
        <taxon>Ecdysozoa</taxon>
        <taxon>Arthropoda</taxon>
        <taxon>Hexapoda</taxon>
        <taxon>Insecta</taxon>
        <taxon>Pterygota</taxon>
        <taxon>Neoptera</taxon>
        <taxon>Paraneoptera</taxon>
        <taxon>Hemiptera</taxon>
        <taxon>Sternorrhyncha</taxon>
        <taxon>Psylloidea</taxon>
        <taxon>Psyllidae</taxon>
        <taxon>Diaphorininae</taxon>
        <taxon>Diaphorina</taxon>
    </lineage>
</organism>
<evidence type="ECO:0000313" key="4">
    <source>
        <dbReference type="RefSeq" id="XP_008473956.1"/>
    </source>
</evidence>
<keyword evidence="1" id="KW-0677">Repeat</keyword>
<dbReference type="Proteomes" id="UP000079169">
    <property type="component" value="Unplaced"/>
</dbReference>
<feature type="domain" description="EF-hand" evidence="2">
    <location>
        <begin position="86"/>
        <end position="121"/>
    </location>
</feature>
<dbReference type="PROSITE" id="PS50222">
    <property type="entry name" value="EF_HAND_2"/>
    <property type="match status" value="4"/>
</dbReference>
<dbReference type="FunFam" id="1.10.238.10:FF:000527">
    <property type="entry name" value="Calmodulin-3"/>
    <property type="match status" value="1"/>
</dbReference>
<dbReference type="PANTHER" id="PTHR23048">
    <property type="entry name" value="MYOSIN LIGHT CHAIN 1, 3"/>
    <property type="match status" value="1"/>
</dbReference>
<keyword evidence="3" id="KW-1185">Reference proteome</keyword>
<dbReference type="Gene3D" id="1.10.238.10">
    <property type="entry name" value="EF-hand"/>
    <property type="match status" value="2"/>
</dbReference>
<dbReference type="GeneID" id="103511026"/>
<feature type="domain" description="EF-hand" evidence="2">
    <location>
        <begin position="13"/>
        <end position="48"/>
    </location>
</feature>
<dbReference type="AlphaFoldDB" id="A0A1S3D426"/>
<evidence type="ECO:0000259" key="2">
    <source>
        <dbReference type="PROSITE" id="PS50222"/>
    </source>
</evidence>
<name>A0A1S3D426_DIACI</name>
<dbReference type="PaxDb" id="121845-A0A1S3D426"/>
<protein>
    <submittedName>
        <fullName evidence="4">Calmodulin-A-like</fullName>
    </submittedName>
</protein>
<gene>
    <name evidence="4" type="primary">LOC103511026</name>
</gene>
<dbReference type="OMA" id="TIDCEFF"/>
<dbReference type="PANTHER" id="PTHR23048:SF0">
    <property type="entry name" value="CALMODULIN LIKE 3"/>
    <property type="match status" value="1"/>
</dbReference>
<evidence type="ECO:0000313" key="3">
    <source>
        <dbReference type="Proteomes" id="UP000079169"/>
    </source>
</evidence>
<dbReference type="InterPro" id="IPR002048">
    <property type="entry name" value="EF_hand_dom"/>
</dbReference>
<dbReference type="Pfam" id="PF13499">
    <property type="entry name" value="EF-hand_7"/>
    <property type="match status" value="2"/>
</dbReference>
<accession>A0A1S3D426</accession>
<feature type="domain" description="EF-hand" evidence="2">
    <location>
        <begin position="49"/>
        <end position="84"/>
    </location>
</feature>
<dbReference type="SMART" id="SM00054">
    <property type="entry name" value="EFh"/>
    <property type="match status" value="4"/>
</dbReference>
<dbReference type="KEGG" id="dci:103511026"/>
<evidence type="ECO:0000256" key="1">
    <source>
        <dbReference type="ARBA" id="ARBA00022737"/>
    </source>
</evidence>
<dbReference type="SUPFAM" id="SSF47473">
    <property type="entry name" value="EF-hand"/>
    <property type="match status" value="1"/>
</dbReference>
<dbReference type="GO" id="GO:0016460">
    <property type="term" value="C:myosin II complex"/>
    <property type="evidence" value="ECO:0007669"/>
    <property type="project" value="TreeGrafter"/>
</dbReference>
<proteinExistence type="predicted"/>
<dbReference type="RefSeq" id="XP_008473956.1">
    <property type="nucleotide sequence ID" value="XM_008475734.2"/>
</dbReference>
<dbReference type="CDD" id="cd00051">
    <property type="entry name" value="EFh"/>
    <property type="match status" value="2"/>
</dbReference>
<reference evidence="4" key="1">
    <citation type="submission" date="2025-08" db="UniProtKB">
        <authorList>
            <consortium name="RefSeq"/>
        </authorList>
    </citation>
    <scope>IDENTIFICATION</scope>
</reference>
<dbReference type="InterPro" id="IPR050230">
    <property type="entry name" value="CALM/Myosin/TropC-like"/>
</dbReference>
<dbReference type="InterPro" id="IPR011992">
    <property type="entry name" value="EF-hand-dom_pair"/>
</dbReference>
<sequence>MVSLSGKLTLDEEQITEWKEAFALFDKNGSGKIVSKYVGTVMRAIGRNPTEQELEDLLKEVDPDDVGSVDFESFLKLMANHIPNVDSTAELLEAFQVFDKDGVGYISSVELKHILTNLGEKLSDQEVDELIGLADENNTGHVRYEEFAKVMTLA</sequence>